<accession>A0A1U9UJ02</accession>
<dbReference type="RefSeq" id="WP_078194995.1">
    <property type="nucleotide sequence ID" value="NZ_CP017757.2"/>
</dbReference>
<evidence type="ECO:0000313" key="1">
    <source>
        <dbReference type="EMBL" id="AQV92568.1"/>
    </source>
</evidence>
<proteinExistence type="predicted"/>
<gene>
    <name evidence="1" type="ORF">BJN34_01515</name>
</gene>
<dbReference type="OrthoDB" id="9105043at2"/>
<organism evidence="1 2">
    <name type="scientific">Cupriavidus necator</name>
    <name type="common">Alcaligenes eutrophus</name>
    <name type="synonym">Ralstonia eutropha</name>
    <dbReference type="NCBI Taxonomy" id="106590"/>
    <lineage>
        <taxon>Bacteria</taxon>
        <taxon>Pseudomonadati</taxon>
        <taxon>Pseudomonadota</taxon>
        <taxon>Betaproteobacteria</taxon>
        <taxon>Burkholderiales</taxon>
        <taxon>Burkholderiaceae</taxon>
        <taxon>Cupriavidus</taxon>
    </lineage>
</organism>
<evidence type="ECO:0000313" key="2">
    <source>
        <dbReference type="Proteomes" id="UP000189627"/>
    </source>
</evidence>
<dbReference type="AlphaFoldDB" id="A0A1U9UJ02"/>
<dbReference type="KEGG" id="cuh:BJN34_01515"/>
<reference evidence="2" key="1">
    <citation type="submission" date="2017-02" db="EMBL/GenBank/DDBJ databases">
        <title>Complete genome sequence of Cupriavidus necator strain NH9, a 3-chlorobenzoate degrader.</title>
        <authorList>
            <person name="Moriuchi R."/>
            <person name="Dohra H."/>
            <person name="Ogawa N."/>
        </authorList>
    </citation>
    <scope>NUCLEOTIDE SEQUENCE [LARGE SCALE GENOMIC DNA]</scope>
    <source>
        <strain evidence="2">NH9</strain>
    </source>
</reference>
<sequence length="70" mass="7673">MTVPALTSHRGYLLKASAVPAQDGLHAAELVIEKLGGPPRTFSTLDYFFDSEQALSYASSWGRIWVDMNS</sequence>
<protein>
    <submittedName>
        <fullName evidence="1">Uncharacterized protein</fullName>
    </submittedName>
</protein>
<dbReference type="Proteomes" id="UP000189627">
    <property type="component" value="Chromosome 1"/>
</dbReference>
<dbReference type="EMBL" id="CP017757">
    <property type="protein sequence ID" value="AQV92568.1"/>
    <property type="molecule type" value="Genomic_DNA"/>
</dbReference>
<name>A0A1U9UJ02_CUPNE</name>